<evidence type="ECO:0000259" key="1">
    <source>
        <dbReference type="Pfam" id="PF18126"/>
    </source>
</evidence>
<dbReference type="STRING" id="1890683.A0A427YW61"/>
<accession>A0A427YW61</accession>
<dbReference type="AlphaFoldDB" id="A0A427YW61"/>
<reference evidence="2 3" key="1">
    <citation type="submission" date="2018-11" db="EMBL/GenBank/DDBJ databases">
        <title>Genome sequence of Saitozyma podzolica DSM 27192.</title>
        <authorList>
            <person name="Aliyu H."/>
            <person name="Gorte O."/>
            <person name="Ochsenreither K."/>
        </authorList>
    </citation>
    <scope>NUCLEOTIDE SEQUENCE [LARGE SCALE GENOMIC DNA]</scope>
    <source>
        <strain evidence="2 3">DSM 27192</strain>
    </source>
</reference>
<proteinExistence type="predicted"/>
<dbReference type="OrthoDB" id="18529at2759"/>
<evidence type="ECO:0000313" key="2">
    <source>
        <dbReference type="EMBL" id="RSH95241.1"/>
    </source>
</evidence>
<feature type="domain" description="Large ribosomal subunit protein mL59" evidence="1">
    <location>
        <begin position="34"/>
        <end position="162"/>
    </location>
</feature>
<keyword evidence="3" id="KW-1185">Reference proteome</keyword>
<gene>
    <name evidence="2" type="ORF">EHS25_000327</name>
</gene>
<dbReference type="EMBL" id="RSCD01000001">
    <property type="protein sequence ID" value="RSH95241.1"/>
    <property type="molecule type" value="Genomic_DNA"/>
</dbReference>
<dbReference type="Proteomes" id="UP000279259">
    <property type="component" value="Unassembled WGS sequence"/>
</dbReference>
<evidence type="ECO:0000313" key="3">
    <source>
        <dbReference type="Proteomes" id="UP000279259"/>
    </source>
</evidence>
<dbReference type="Pfam" id="PF18126">
    <property type="entry name" value="Mitoc_mL59"/>
    <property type="match status" value="1"/>
</dbReference>
<dbReference type="InterPro" id="IPR037507">
    <property type="entry name" value="Ribosomal_mL59"/>
</dbReference>
<protein>
    <recommendedName>
        <fullName evidence="1">Large ribosomal subunit protein mL59 domain-containing protein</fullName>
    </recommendedName>
</protein>
<dbReference type="GO" id="GO:0005762">
    <property type="term" value="C:mitochondrial large ribosomal subunit"/>
    <property type="evidence" value="ECO:0007669"/>
    <property type="project" value="InterPro"/>
</dbReference>
<dbReference type="PANTHER" id="PTHR28041">
    <property type="entry name" value="54S RIBOSOMAL PROTEIN L25, MITOCHONDRIAL"/>
    <property type="match status" value="1"/>
</dbReference>
<organism evidence="2 3">
    <name type="scientific">Saitozyma podzolica</name>
    <dbReference type="NCBI Taxonomy" id="1890683"/>
    <lineage>
        <taxon>Eukaryota</taxon>
        <taxon>Fungi</taxon>
        <taxon>Dikarya</taxon>
        <taxon>Basidiomycota</taxon>
        <taxon>Agaricomycotina</taxon>
        <taxon>Tremellomycetes</taxon>
        <taxon>Tremellales</taxon>
        <taxon>Trimorphomycetaceae</taxon>
        <taxon>Saitozyma</taxon>
    </lineage>
</organism>
<name>A0A427YW61_9TREE</name>
<dbReference type="InterPro" id="IPR040922">
    <property type="entry name" value="Ribosomal_mL59_dom"/>
</dbReference>
<dbReference type="GO" id="GO:0003735">
    <property type="term" value="F:structural constituent of ribosome"/>
    <property type="evidence" value="ECO:0007669"/>
    <property type="project" value="InterPro"/>
</dbReference>
<comment type="caution">
    <text evidence="2">The sequence shown here is derived from an EMBL/GenBank/DDBJ whole genome shotgun (WGS) entry which is preliminary data.</text>
</comment>
<dbReference type="PANTHER" id="PTHR28041:SF1">
    <property type="entry name" value="LARGE RIBOSOMAL SUBUNIT PROTEIN ML59"/>
    <property type="match status" value="1"/>
</dbReference>
<sequence>MNTATRLLATSSRLASTAPVQLTSEDLPPVIYRYVRRHLSRDPSSSSIPNPFLTHRSASEVTTSHTPAYISRRRQKQLLEHYGGLSLPPVPSRPSNSVELRWDDGRVISWAGDAAVKERKTLYGGRKRMFKGHKHEREKPERMEATAERLAGMEKRIADWKKVSE</sequence>